<protein>
    <submittedName>
        <fullName evidence="1">Uncharacterized protein</fullName>
    </submittedName>
</protein>
<dbReference type="RefSeq" id="XP_012203530.1">
    <property type="nucleotide sequence ID" value="XM_012348140.1"/>
</dbReference>
<accession>A0A067C9A8</accession>
<proteinExistence type="predicted"/>
<evidence type="ECO:0000313" key="1">
    <source>
        <dbReference type="EMBL" id="KDO25720.1"/>
    </source>
</evidence>
<dbReference type="AlphaFoldDB" id="A0A067C9A8"/>
<reference evidence="1 2" key="1">
    <citation type="journal article" date="2013" name="PLoS Genet.">
        <title>Distinctive expansion of potential virulence genes in the genome of the oomycete fish pathogen Saprolegnia parasitica.</title>
        <authorList>
            <person name="Jiang R.H."/>
            <person name="de Bruijn I."/>
            <person name="Haas B.J."/>
            <person name="Belmonte R."/>
            <person name="Lobach L."/>
            <person name="Christie J."/>
            <person name="van den Ackerveken G."/>
            <person name="Bottin A."/>
            <person name="Bulone V."/>
            <person name="Diaz-Moreno S.M."/>
            <person name="Dumas B."/>
            <person name="Fan L."/>
            <person name="Gaulin E."/>
            <person name="Govers F."/>
            <person name="Grenville-Briggs L.J."/>
            <person name="Horner N.R."/>
            <person name="Levin J.Z."/>
            <person name="Mammella M."/>
            <person name="Meijer H.J."/>
            <person name="Morris P."/>
            <person name="Nusbaum C."/>
            <person name="Oome S."/>
            <person name="Phillips A.J."/>
            <person name="van Rooyen D."/>
            <person name="Rzeszutek E."/>
            <person name="Saraiva M."/>
            <person name="Secombes C.J."/>
            <person name="Seidl M.F."/>
            <person name="Snel B."/>
            <person name="Stassen J.H."/>
            <person name="Sykes S."/>
            <person name="Tripathy S."/>
            <person name="van den Berg H."/>
            <person name="Vega-Arreguin J.C."/>
            <person name="Wawra S."/>
            <person name="Young S.K."/>
            <person name="Zeng Q."/>
            <person name="Dieguez-Uribeondo J."/>
            <person name="Russ C."/>
            <person name="Tyler B.M."/>
            <person name="van West P."/>
        </authorList>
    </citation>
    <scope>NUCLEOTIDE SEQUENCE [LARGE SCALE GENOMIC DNA]</scope>
    <source>
        <strain evidence="1 2">CBS 223.65</strain>
    </source>
</reference>
<dbReference type="EMBL" id="KK583229">
    <property type="protein sequence ID" value="KDO25720.1"/>
    <property type="molecule type" value="Genomic_DNA"/>
</dbReference>
<dbReference type="GeneID" id="24131218"/>
<dbReference type="OrthoDB" id="10479647at2759"/>
<gene>
    <name evidence="1" type="ORF">SPRG_09019</name>
</gene>
<dbReference type="VEuPathDB" id="FungiDB:SPRG_09019"/>
<evidence type="ECO:0000313" key="2">
    <source>
        <dbReference type="Proteomes" id="UP000030745"/>
    </source>
</evidence>
<keyword evidence="2" id="KW-1185">Reference proteome</keyword>
<organism evidence="1 2">
    <name type="scientific">Saprolegnia parasitica (strain CBS 223.65)</name>
    <dbReference type="NCBI Taxonomy" id="695850"/>
    <lineage>
        <taxon>Eukaryota</taxon>
        <taxon>Sar</taxon>
        <taxon>Stramenopiles</taxon>
        <taxon>Oomycota</taxon>
        <taxon>Saprolegniomycetes</taxon>
        <taxon>Saprolegniales</taxon>
        <taxon>Saprolegniaceae</taxon>
        <taxon>Saprolegnia</taxon>
    </lineage>
</organism>
<dbReference type="Proteomes" id="UP000030745">
    <property type="component" value="Unassembled WGS sequence"/>
</dbReference>
<name>A0A067C9A8_SAPPC</name>
<dbReference type="KEGG" id="spar:SPRG_09019"/>
<sequence length="85" mass="9267">MMPRQALNSFFRSAHGKDVLWAANACQLIVPEGGALLVATFLVRPHVTCCRLQSVPLRDASVQVPASEVPWVTALLPFLSPPFQP</sequence>